<dbReference type="GO" id="GO:0000976">
    <property type="term" value="F:transcription cis-regulatory region binding"/>
    <property type="evidence" value="ECO:0007669"/>
    <property type="project" value="TreeGrafter"/>
</dbReference>
<proteinExistence type="inferred from homology"/>
<dbReference type="GO" id="GO:1900376">
    <property type="term" value="P:regulation of secondary metabolite biosynthetic process"/>
    <property type="evidence" value="ECO:0007669"/>
    <property type="project" value="TreeGrafter"/>
</dbReference>
<dbReference type="InterPro" id="IPR036388">
    <property type="entry name" value="WH-like_DNA-bd_sf"/>
</dbReference>
<evidence type="ECO:0000256" key="5">
    <source>
        <dbReference type="ARBA" id="ARBA00023015"/>
    </source>
</evidence>
<dbReference type="Gene3D" id="3.30.1490.190">
    <property type="match status" value="1"/>
</dbReference>
<dbReference type="PANTHER" id="PTHR33202:SF7">
    <property type="entry name" value="FERRIC UPTAKE REGULATION PROTEIN"/>
    <property type="match status" value="1"/>
</dbReference>
<keyword evidence="8" id="KW-0479">Metal-binding</keyword>
<keyword evidence="4 8" id="KW-0862">Zinc</keyword>
<evidence type="ECO:0000256" key="7">
    <source>
        <dbReference type="ARBA" id="ARBA00023163"/>
    </source>
</evidence>
<evidence type="ECO:0000256" key="2">
    <source>
        <dbReference type="ARBA" id="ARBA00007957"/>
    </source>
</evidence>
<dbReference type="HOGENOM" id="CLU_096072_3_1_7"/>
<dbReference type="FunCoup" id="F2LU70">
    <property type="interactions" value="436"/>
</dbReference>
<dbReference type="InterPro" id="IPR002481">
    <property type="entry name" value="FUR"/>
</dbReference>
<name>F2LU70_HIPMA</name>
<dbReference type="PANTHER" id="PTHR33202">
    <property type="entry name" value="ZINC UPTAKE REGULATION PROTEIN"/>
    <property type="match status" value="1"/>
</dbReference>
<comment type="cofactor">
    <cofactor evidence="8">
        <name>Zn(2+)</name>
        <dbReference type="ChEBI" id="CHEBI:29105"/>
    </cofactor>
    <text evidence="8">Binds 1 zinc ion per subunit.</text>
</comment>
<evidence type="ECO:0000256" key="8">
    <source>
        <dbReference type="PIRSR" id="PIRSR602481-1"/>
    </source>
</evidence>
<sequence>MNNIKDLLNNTDLKATPQRLAILEEIHKAGHIDLETIYKNISQRFPSVSLATVYKNIHTLRDRGVIKELSIKGAKPKYEIAAQKPHHHLICKVCGDVIDIEIDTTFLKEQLKKVEDFEVSNCDIYCYGICSKCKGKSNS</sequence>
<keyword evidence="7" id="KW-0804">Transcription</keyword>
<keyword evidence="3" id="KW-0678">Repressor</keyword>
<keyword evidence="6" id="KW-0238">DNA-binding</keyword>
<dbReference type="InterPro" id="IPR043135">
    <property type="entry name" value="Fur_C"/>
</dbReference>
<dbReference type="KEGG" id="hmr:Hipma_1578"/>
<dbReference type="eggNOG" id="COG0735">
    <property type="taxonomic scope" value="Bacteria"/>
</dbReference>
<feature type="binding site" evidence="8">
    <location>
        <position position="130"/>
    </location>
    <ligand>
        <name>Zn(2+)</name>
        <dbReference type="ChEBI" id="CHEBI:29105"/>
    </ligand>
</feature>
<evidence type="ECO:0000256" key="3">
    <source>
        <dbReference type="ARBA" id="ARBA00022491"/>
    </source>
</evidence>
<keyword evidence="5" id="KW-0805">Transcription regulation</keyword>
<comment type="similarity">
    <text evidence="2">Belongs to the Fur family.</text>
</comment>
<dbReference type="InterPro" id="IPR036390">
    <property type="entry name" value="WH_DNA-bd_sf"/>
</dbReference>
<comment type="function">
    <text evidence="1">Acts as a global negative controlling element, employing Fe(2+) as a cofactor to bind the operator of the repressed genes.</text>
</comment>
<dbReference type="AlphaFoldDB" id="F2LU70"/>
<dbReference type="Gene3D" id="1.10.10.10">
    <property type="entry name" value="Winged helix-like DNA-binding domain superfamily/Winged helix DNA-binding domain"/>
    <property type="match status" value="1"/>
</dbReference>
<dbReference type="SUPFAM" id="SSF46785">
    <property type="entry name" value="Winged helix' DNA-binding domain"/>
    <property type="match status" value="1"/>
</dbReference>
<dbReference type="Pfam" id="PF01475">
    <property type="entry name" value="FUR"/>
    <property type="match status" value="1"/>
</dbReference>
<reference evidence="9 10" key="1">
    <citation type="journal article" date="2011" name="Stand. Genomic Sci.">
        <title>Complete genome sequence of the thermophilic sulfur-reducer Hippea maritima type strain (MH(2)).</title>
        <authorList>
            <person name="Huntemann M."/>
            <person name="Lu M."/>
            <person name="Nolan M."/>
            <person name="Lapidus A."/>
            <person name="Lucas S."/>
            <person name="Hammon N."/>
            <person name="Deshpande S."/>
            <person name="Cheng J.F."/>
            <person name="Tapia R."/>
            <person name="Han C."/>
            <person name="Goodwin L."/>
            <person name="Pitluck S."/>
            <person name="Liolios K."/>
            <person name="Pagani I."/>
            <person name="Ivanova N."/>
            <person name="Ovchinikova G."/>
            <person name="Pati A."/>
            <person name="Chen A."/>
            <person name="Palaniappan K."/>
            <person name="Land M."/>
            <person name="Hauser L."/>
            <person name="Jeffries C.D."/>
            <person name="Detter J.C."/>
            <person name="Brambilla E.M."/>
            <person name="Rohde M."/>
            <person name="Spring S."/>
            <person name="Goker M."/>
            <person name="Woyke T."/>
            <person name="Bristow J."/>
            <person name="Eisen J.A."/>
            <person name="Markowitz V."/>
            <person name="Hugenholtz P."/>
            <person name="Kyrpides N.C."/>
            <person name="Klenk H.P."/>
            <person name="Mavromatis K."/>
        </authorList>
    </citation>
    <scope>NUCLEOTIDE SEQUENCE [LARGE SCALE GENOMIC DNA]</scope>
    <source>
        <strain evidence="10">ATCC 700847 / DSM 10411 / MH2</strain>
    </source>
</reference>
<evidence type="ECO:0000313" key="9">
    <source>
        <dbReference type="EMBL" id="AEA34533.1"/>
    </source>
</evidence>
<evidence type="ECO:0000313" key="10">
    <source>
        <dbReference type="Proteomes" id="UP000008139"/>
    </source>
</evidence>
<organism evidence="9 10">
    <name type="scientific">Hippea maritima (strain ATCC 700847 / DSM 10411 / MH2)</name>
    <dbReference type="NCBI Taxonomy" id="760142"/>
    <lineage>
        <taxon>Bacteria</taxon>
        <taxon>Pseudomonadati</taxon>
        <taxon>Campylobacterota</taxon>
        <taxon>Desulfurellia</taxon>
        <taxon>Desulfurellales</taxon>
        <taxon>Hippeaceae</taxon>
        <taxon>Hippea</taxon>
    </lineage>
</organism>
<dbReference type="GO" id="GO:0045892">
    <property type="term" value="P:negative regulation of DNA-templated transcription"/>
    <property type="evidence" value="ECO:0007669"/>
    <property type="project" value="TreeGrafter"/>
</dbReference>
<accession>F2LU70</accession>
<feature type="binding site" evidence="8">
    <location>
        <position position="133"/>
    </location>
    <ligand>
        <name>Zn(2+)</name>
        <dbReference type="ChEBI" id="CHEBI:29105"/>
    </ligand>
</feature>
<evidence type="ECO:0000256" key="1">
    <source>
        <dbReference type="ARBA" id="ARBA00002997"/>
    </source>
</evidence>
<dbReference type="Proteomes" id="UP000008139">
    <property type="component" value="Chromosome"/>
</dbReference>
<gene>
    <name evidence="9" type="ordered locus">Hipma_1578</name>
</gene>
<dbReference type="GO" id="GO:0003700">
    <property type="term" value="F:DNA-binding transcription factor activity"/>
    <property type="evidence" value="ECO:0007669"/>
    <property type="project" value="InterPro"/>
</dbReference>
<dbReference type="InParanoid" id="F2LU70"/>
<dbReference type="CDD" id="cd07153">
    <property type="entry name" value="Fur_like"/>
    <property type="match status" value="1"/>
</dbReference>
<keyword evidence="10" id="KW-1185">Reference proteome</keyword>
<evidence type="ECO:0000256" key="6">
    <source>
        <dbReference type="ARBA" id="ARBA00023125"/>
    </source>
</evidence>
<reference evidence="10" key="2">
    <citation type="submission" date="2011-03" db="EMBL/GenBank/DDBJ databases">
        <title>The complete genome of Hippea maritima DSM 10411.</title>
        <authorList>
            <consortium name="US DOE Joint Genome Institute (JGI-PGF)"/>
            <person name="Lucas S."/>
            <person name="Copeland A."/>
            <person name="Lapidus A."/>
            <person name="Bruce D."/>
            <person name="Goodwin L."/>
            <person name="Pitluck S."/>
            <person name="Peters L."/>
            <person name="Kyrpides N."/>
            <person name="Mavromatis K."/>
            <person name="Pagani I."/>
            <person name="Ivanova N."/>
            <person name="Mikhailova N."/>
            <person name="Lu M."/>
            <person name="Detter J.C."/>
            <person name="Tapia R."/>
            <person name="Han C."/>
            <person name="Land M."/>
            <person name="Hauser L."/>
            <person name="Markowitz V."/>
            <person name="Cheng J.-F."/>
            <person name="Hugenholtz P."/>
            <person name="Woyke T."/>
            <person name="Wu D."/>
            <person name="Spring S."/>
            <person name="Schroeder M."/>
            <person name="Brambilla E."/>
            <person name="Klenk H.-P."/>
            <person name="Eisen J.A."/>
        </authorList>
    </citation>
    <scope>NUCLEOTIDE SEQUENCE [LARGE SCALE GENOMIC DNA]</scope>
    <source>
        <strain evidence="10">ATCC 700847 / DSM 10411 / MH2</strain>
    </source>
</reference>
<feature type="binding site" evidence="8">
    <location>
        <position position="94"/>
    </location>
    <ligand>
        <name>Zn(2+)</name>
        <dbReference type="ChEBI" id="CHEBI:29105"/>
    </ligand>
</feature>
<dbReference type="STRING" id="760142.Hipma_1578"/>
<feature type="binding site" evidence="8">
    <location>
        <position position="91"/>
    </location>
    <ligand>
        <name>Zn(2+)</name>
        <dbReference type="ChEBI" id="CHEBI:29105"/>
    </ligand>
</feature>
<dbReference type="EMBL" id="CP002606">
    <property type="protein sequence ID" value="AEA34533.1"/>
    <property type="molecule type" value="Genomic_DNA"/>
</dbReference>
<dbReference type="OrthoDB" id="8659436at2"/>
<dbReference type="GO" id="GO:0008270">
    <property type="term" value="F:zinc ion binding"/>
    <property type="evidence" value="ECO:0007669"/>
    <property type="project" value="TreeGrafter"/>
</dbReference>
<dbReference type="RefSeq" id="WP_013682562.1">
    <property type="nucleotide sequence ID" value="NC_015318.1"/>
</dbReference>
<protein>
    <submittedName>
        <fullName evidence="9">Ferric uptake regulator, Fur family</fullName>
    </submittedName>
</protein>
<evidence type="ECO:0000256" key="4">
    <source>
        <dbReference type="ARBA" id="ARBA00022833"/>
    </source>
</evidence>